<accession>A0ABN1C971</accession>
<reference evidence="4 5" key="1">
    <citation type="journal article" date="2019" name="Int. J. Syst. Evol. Microbiol.">
        <title>The Global Catalogue of Microorganisms (GCM) 10K type strain sequencing project: providing services to taxonomists for standard genome sequencing and annotation.</title>
        <authorList>
            <consortium name="The Broad Institute Genomics Platform"/>
            <consortium name="The Broad Institute Genome Sequencing Center for Infectious Disease"/>
            <person name="Wu L."/>
            <person name="Ma J."/>
        </authorList>
    </citation>
    <scope>NUCLEOTIDE SEQUENCE [LARGE SCALE GENOMIC DNA]</scope>
    <source>
        <strain evidence="4 5">JCM 10303</strain>
    </source>
</reference>
<dbReference type="EMBL" id="BAAAGS010000005">
    <property type="protein sequence ID" value="GAA0514420.1"/>
    <property type="molecule type" value="Genomic_DNA"/>
</dbReference>
<evidence type="ECO:0000259" key="1">
    <source>
        <dbReference type="Pfam" id="PF10566"/>
    </source>
</evidence>
<dbReference type="RefSeq" id="WP_009946318.1">
    <property type="nucleotide sequence ID" value="NZ_BAAAGS010000005.1"/>
</dbReference>
<protein>
    <submittedName>
        <fullName evidence="4">Glycoside hydrolase family 97 protein</fullName>
    </submittedName>
</protein>
<dbReference type="Pfam" id="PF14509">
    <property type="entry name" value="GH97_C"/>
    <property type="match status" value="1"/>
</dbReference>
<keyword evidence="4" id="KW-0378">Hydrolase</keyword>
<dbReference type="Pfam" id="PF10566">
    <property type="entry name" value="Glyco_hydro_97"/>
    <property type="match status" value="1"/>
</dbReference>
<feature type="domain" description="Glycosyl-hydrolase 97 N-terminal" evidence="2">
    <location>
        <begin position="43"/>
        <end position="308"/>
    </location>
</feature>
<feature type="domain" description="Glycosyl-hydrolase 97 catalytic" evidence="1">
    <location>
        <begin position="326"/>
        <end position="499"/>
    </location>
</feature>
<dbReference type="InterPro" id="IPR029486">
    <property type="entry name" value="GH97_N"/>
</dbReference>
<evidence type="ECO:0000313" key="4">
    <source>
        <dbReference type="EMBL" id="GAA0514420.1"/>
    </source>
</evidence>
<comment type="caution">
    <text evidence="4">The sequence shown here is derived from an EMBL/GenBank/DDBJ whole genome shotgun (WGS) entry which is preliminary data.</text>
</comment>
<feature type="domain" description="Glycosyl-hydrolase 97 C-terminal oligomerisation" evidence="3">
    <location>
        <begin position="602"/>
        <end position="699"/>
    </location>
</feature>
<dbReference type="Proteomes" id="UP001500729">
    <property type="component" value="Unassembled WGS sequence"/>
</dbReference>
<dbReference type="PANTHER" id="PTHR35803:SF1">
    <property type="entry name" value="GLUCAN 1,4-ALPHA-GLUCOSIDASE SUSB"/>
    <property type="match status" value="1"/>
</dbReference>
<dbReference type="InterPro" id="IPR036237">
    <property type="entry name" value="Xyl_isomerase-like_sf"/>
</dbReference>
<dbReference type="Gene3D" id="2.70.98.10">
    <property type="match status" value="1"/>
</dbReference>
<dbReference type="InterPro" id="IPR019563">
    <property type="entry name" value="GH97_catalytic"/>
</dbReference>
<proteinExistence type="predicted"/>
<dbReference type="InterPro" id="IPR006311">
    <property type="entry name" value="TAT_signal"/>
</dbReference>
<dbReference type="Pfam" id="PF14508">
    <property type="entry name" value="GH97_N"/>
    <property type="match status" value="1"/>
</dbReference>
<gene>
    <name evidence="4" type="ORF">GCM10009533_11710</name>
</gene>
<dbReference type="Gene3D" id="3.20.20.70">
    <property type="entry name" value="Aldolase class I"/>
    <property type="match status" value="1"/>
</dbReference>
<dbReference type="InterPro" id="IPR052720">
    <property type="entry name" value="Glycosyl_hydrolase_97"/>
</dbReference>
<dbReference type="PANTHER" id="PTHR35803">
    <property type="entry name" value="GLUCAN 1,4-ALPHA-GLUCOSIDASE SUSB-RELATED"/>
    <property type="match status" value="1"/>
</dbReference>
<keyword evidence="5" id="KW-1185">Reference proteome</keyword>
<dbReference type="GO" id="GO:0016787">
    <property type="term" value="F:hydrolase activity"/>
    <property type="evidence" value="ECO:0007669"/>
    <property type="project" value="UniProtKB-KW"/>
</dbReference>
<dbReference type="InterPro" id="IPR014718">
    <property type="entry name" value="GH-type_carb-bd"/>
</dbReference>
<evidence type="ECO:0000259" key="3">
    <source>
        <dbReference type="Pfam" id="PF14509"/>
    </source>
</evidence>
<evidence type="ECO:0000313" key="5">
    <source>
        <dbReference type="Proteomes" id="UP001500729"/>
    </source>
</evidence>
<evidence type="ECO:0000259" key="2">
    <source>
        <dbReference type="Pfam" id="PF14508"/>
    </source>
</evidence>
<dbReference type="InterPro" id="IPR029483">
    <property type="entry name" value="GH97_C"/>
</dbReference>
<organism evidence="4 5">
    <name type="scientific">Saccharopolyspora erythraea</name>
    <name type="common">Streptomyces erythraeus</name>
    <dbReference type="NCBI Taxonomy" id="1836"/>
    <lineage>
        <taxon>Bacteria</taxon>
        <taxon>Bacillati</taxon>
        <taxon>Actinomycetota</taxon>
        <taxon>Actinomycetes</taxon>
        <taxon>Pseudonocardiales</taxon>
        <taxon>Pseudonocardiaceae</taxon>
        <taxon>Saccharopolyspora</taxon>
    </lineage>
</organism>
<dbReference type="InterPro" id="IPR013785">
    <property type="entry name" value="Aldolase_TIM"/>
</dbReference>
<sequence>MSEHVIDRRTFAKATGLATGMLGVASWVPATAAHAAGEPVTTASPDGSVSAHFRVRAGRPEYSVTKSGRTVVDWSRLGFELGDGGRLGESAELEALARHELDETWHPVWGSASEIRSHCAAVVLRLRETTEPVRHFELEFRVFDDGVGFRHVFPGQRDLGDFEVLDELTEFRFTADHTAWSSPANYDSVEYLYSQTPLTGAGLLHEWQEPRGEEGEKLGTLATPLTVRVADDIYLGLHEAALLNYPDMTLAKIDGEPHLRSALVPRKGEGRVKARLRAPFPTPWRALIIGDRPGALVESHLVLNLNEPCAIEDTSWIAPGKFVGVWWEIHKGRNTWTEGPDLGATTENTIRCIDFAAENGIPYVLAEGWNEGWESDGFGDRQNFTKANAQFDLRRVVDHARQRGVAFLAHNETGGGIDNYERQLDEAFALYERLGMPGVKTGYAGDIEDHYHHDQWMVNHYQRVVHKAAQHRLMINAHEPIKGTGIERTYPNFVSREAARGIEYDAWSRGNPPEHTVTLPFTVMLAGPLDYTPGIFDITWFPEQSPEDSFGADNDGTRVHTTRAHQIALYPVLLSGLQQLADVPENYRGAPEFEFLREVPVTWDETRVVQGEIGDFITMARRSGDRWFVGSLTDEQERVLDVPLDFLGEGAFVAHVYADAPETDLDANPNAVRIDRWLVDSGAVVRAELTRGGGHAMRIVPATDEDLRSLRRYPR</sequence>
<dbReference type="PROSITE" id="PS51318">
    <property type="entry name" value="TAT"/>
    <property type="match status" value="1"/>
</dbReference>
<dbReference type="SUPFAM" id="SSF51658">
    <property type="entry name" value="Xylose isomerase-like"/>
    <property type="match status" value="1"/>
</dbReference>
<name>A0ABN1C971_SACER</name>